<evidence type="ECO:0000313" key="2">
    <source>
        <dbReference type="Proteomes" id="UP001603857"/>
    </source>
</evidence>
<dbReference type="EMBL" id="JBGMDY010000011">
    <property type="protein sequence ID" value="KAL2318604.1"/>
    <property type="molecule type" value="Genomic_DNA"/>
</dbReference>
<sequence length="109" mass="12114">MGSSITESSLLPVSDNCTQHTRGRMIRVNAVTSVLLLMHKDDKLQQIMYLFKEDIDNIIQQVLSLQIDASILYSEAFVVFNLPVICCLLAPGMCISSAPNTYAHLAFHT</sequence>
<protein>
    <submittedName>
        <fullName evidence="1">Uncharacterized protein</fullName>
    </submittedName>
</protein>
<name>A0ABD1L518_9FABA</name>
<dbReference type="Proteomes" id="UP001603857">
    <property type="component" value="Unassembled WGS sequence"/>
</dbReference>
<reference evidence="1 2" key="1">
    <citation type="submission" date="2024-08" db="EMBL/GenBank/DDBJ databases">
        <title>Insights into the chromosomal genome structure of Flemingia macrophylla.</title>
        <authorList>
            <person name="Ding Y."/>
            <person name="Zhao Y."/>
            <person name="Bi W."/>
            <person name="Wu M."/>
            <person name="Zhao G."/>
            <person name="Gong Y."/>
            <person name="Li W."/>
            <person name="Zhang P."/>
        </authorList>
    </citation>
    <scope>NUCLEOTIDE SEQUENCE [LARGE SCALE GENOMIC DNA]</scope>
    <source>
        <strain evidence="1">DYQJB</strain>
        <tissue evidence="1">Leaf</tissue>
    </source>
</reference>
<keyword evidence="2" id="KW-1185">Reference proteome</keyword>
<comment type="caution">
    <text evidence="1">The sequence shown here is derived from an EMBL/GenBank/DDBJ whole genome shotgun (WGS) entry which is preliminary data.</text>
</comment>
<proteinExistence type="predicted"/>
<organism evidence="1 2">
    <name type="scientific">Flemingia macrophylla</name>
    <dbReference type="NCBI Taxonomy" id="520843"/>
    <lineage>
        <taxon>Eukaryota</taxon>
        <taxon>Viridiplantae</taxon>
        <taxon>Streptophyta</taxon>
        <taxon>Embryophyta</taxon>
        <taxon>Tracheophyta</taxon>
        <taxon>Spermatophyta</taxon>
        <taxon>Magnoliopsida</taxon>
        <taxon>eudicotyledons</taxon>
        <taxon>Gunneridae</taxon>
        <taxon>Pentapetalae</taxon>
        <taxon>rosids</taxon>
        <taxon>fabids</taxon>
        <taxon>Fabales</taxon>
        <taxon>Fabaceae</taxon>
        <taxon>Papilionoideae</taxon>
        <taxon>50 kb inversion clade</taxon>
        <taxon>NPAAA clade</taxon>
        <taxon>indigoferoid/millettioid clade</taxon>
        <taxon>Phaseoleae</taxon>
        <taxon>Flemingia</taxon>
    </lineage>
</organism>
<accession>A0ABD1L518</accession>
<dbReference type="AlphaFoldDB" id="A0ABD1L518"/>
<evidence type="ECO:0000313" key="1">
    <source>
        <dbReference type="EMBL" id="KAL2318604.1"/>
    </source>
</evidence>
<gene>
    <name evidence="1" type="ORF">Fmac_032480</name>
</gene>